<dbReference type="GeneID" id="8890293"/>
<dbReference type="AlphaFoldDB" id="D4PBL2"/>
<evidence type="ECO:0000313" key="1">
    <source>
        <dbReference type="EMBL" id="ADD62224.1"/>
    </source>
</evidence>
<gene>
    <name evidence="1" type="primary">orf673</name>
</gene>
<accession>D4PBL2</accession>
<dbReference type="RefSeq" id="YP_003540840.1">
    <property type="nucleotide sequence ID" value="NC_013986.1"/>
</dbReference>
<dbReference type="EMBL" id="GU828005">
    <property type="protein sequence ID" value="ADD62224.1"/>
    <property type="molecule type" value="Genomic_DNA"/>
</dbReference>
<reference evidence="1" key="1">
    <citation type="journal article" date="2010" name="Eukaryot. Cell">
        <title>Abundant 5S rRNA-like transcripts encoded by the mitochondrial genome in amoebozoa.</title>
        <authorList>
            <person name="Bullerwell C.E."/>
            <person name="Burger G."/>
            <person name="Gott J.M."/>
            <person name="Kourennaia O."/>
            <person name="Schnare M.N."/>
            <person name="Gray M.W."/>
        </authorList>
    </citation>
    <scope>NUCLEOTIDE SEQUENCE</scope>
</reference>
<organism evidence="1">
    <name type="scientific">Vermamoeba vermiformis</name>
    <name type="common">Amoeba</name>
    <name type="synonym">Hartmannella vermiformis</name>
    <dbReference type="NCBI Taxonomy" id="5778"/>
    <lineage>
        <taxon>Eukaryota</taxon>
        <taxon>Amoebozoa</taxon>
        <taxon>Tubulinea</taxon>
        <taxon>Echinamoebida</taxon>
        <taxon>Vermamoeba</taxon>
    </lineage>
</organism>
<sequence length="673" mass="82049">MLNYNKDSIDFYIDYINRELYKSKFTLTKAADLNKLTFLHKVNRSSYWFPADAGRKSWEEDNKLRSKKQFSKNSTYNFESFKFLSSFEIFINSKFDMTASKIIKTPVFLNYISLLNEFVRKQEKKKNTQDVRMYSVDTWKYRRYNTYSSLKYYYNFEPHRNLIRLRKFNFLAVYTWFPSKRWLFTYRNMRNFYLKWRKTQKFEFRFFRARGMSLRYWAKQQLQYNYLNTNSSDFLSDPYSSNIFAPSQLVPTKLDFHFLFGSPKYDFLHAGFAYWLFDQITENSKRFSLPSYFSNTYGSNQVSNSSKYKYLKNFFSYSSPKHAHAFYVKLNSAYGGWDELRNYFSFFKPAYWNLKKGLDSYPHEHWGWEDVLWWEDHVPLFFSRFSGKRRQERFADLDITDSADFNWFYKSWFHEEIFTELHASYYRTYYNIDYLTPGWRISTDFPKRRMGHFDPKWQERLQEYVIYPYMNIFYPSTKRYYIDYNHHPDYVDSRSFMVLNFAWKMSTLSPFIYKFRPKFRKVLRGAGELVNPLDKFKPSFNLLSSNYNFINFFPVFNPSFRMQNILNEYLDNLVFLVNFFTQSHRPISLKVTSLEYVFSYLCNICVIYVDKATFMSSINKKQVISYADLFFVVEGLMFITSNELLFHKERVIAEYIAFKRFYSLLISEQGNMK</sequence>
<name>D4PBL2_VERVE</name>
<keyword evidence="1" id="KW-0496">Mitochondrion</keyword>
<proteinExistence type="predicted"/>
<protein>
    <submittedName>
        <fullName evidence="1">Uncharacterized protein orf673</fullName>
    </submittedName>
</protein>
<geneLocation type="mitochondrion" evidence="1"/>